<evidence type="ECO:0000313" key="2">
    <source>
        <dbReference type="Proteomes" id="UP000011731"/>
    </source>
</evidence>
<reference evidence="1 2" key="1">
    <citation type="journal article" date="2013" name="Genome Announc.">
        <title>Draft Genome Sequence of Rhodococcus ruber Strain BKS 20-38.</title>
        <authorList>
            <person name="Bala M."/>
            <person name="Kumar S."/>
            <person name="Raghava G.P."/>
            <person name="Mayilraj S."/>
        </authorList>
    </citation>
    <scope>NUCLEOTIDE SEQUENCE [LARGE SCALE GENOMIC DNA]</scope>
    <source>
        <strain evidence="1 2">BKS 20-38</strain>
    </source>
</reference>
<comment type="caution">
    <text evidence="1">The sequence shown here is derived from an EMBL/GenBank/DDBJ whole genome shotgun (WGS) entry which is preliminary data.</text>
</comment>
<keyword evidence="2" id="KW-1185">Reference proteome</keyword>
<protein>
    <submittedName>
        <fullName evidence="1">Transposase of ISAar34, ISL3 family protein</fullName>
    </submittedName>
</protein>
<accession>M3A3M6</accession>
<dbReference type="Proteomes" id="UP000011731">
    <property type="component" value="Unassembled WGS sequence"/>
</dbReference>
<organism evidence="1 2">
    <name type="scientific">Rhodococcus ruber BKS 20-38</name>
    <dbReference type="NCBI Taxonomy" id="1278076"/>
    <lineage>
        <taxon>Bacteria</taxon>
        <taxon>Bacillati</taxon>
        <taxon>Actinomycetota</taxon>
        <taxon>Actinomycetes</taxon>
        <taxon>Mycobacteriales</taxon>
        <taxon>Nocardiaceae</taxon>
        <taxon>Rhodococcus</taxon>
    </lineage>
</organism>
<sequence length="55" mass="6052">MAGAVRPQACARHRCGVCRRRRWRTRDWGAVPAFVEAAAPRVRCAEHAVVVAAVP</sequence>
<proteinExistence type="predicted"/>
<evidence type="ECO:0000313" key="1">
    <source>
        <dbReference type="EMBL" id="EME67064.1"/>
    </source>
</evidence>
<dbReference type="AlphaFoldDB" id="M3A3M6"/>
<dbReference type="EMBL" id="AOEX01000015">
    <property type="protein sequence ID" value="EME67064.1"/>
    <property type="molecule type" value="Genomic_DNA"/>
</dbReference>
<name>M3A3M6_9NOCA</name>
<dbReference type="PATRIC" id="fig|1278076.4.peg.348"/>
<gene>
    <name evidence="1" type="ORF">G352_01712</name>
</gene>